<gene>
    <name evidence="2" type="ORF">OBE_07385</name>
</gene>
<name>K1TWN0_9ZZZZ</name>
<dbReference type="Pfam" id="PF16151">
    <property type="entry name" value="DUF4859"/>
    <property type="match status" value="1"/>
</dbReference>
<protein>
    <recommendedName>
        <fullName evidence="1">DUF4859 domain-containing protein</fullName>
    </recommendedName>
</protein>
<sequence length="247" mass="26956">MLSALESGKAVFYNINTARGQWNKTAPTKGSTGWYYDADGLICEQASGVASIELDKSKKALVVEVPDNSTAGLSIAENVGFAINNGKNYDDYVRFNIPISVTNPGLIIASLELSNEAFTPSLVDFTKSQESIEKCLGISFSQFLKDIQDVNGPIAMYMVNNETGEWDTTSSYTANGLGYWVTDKYQVCSWGTDGISYYAETDTSNKGVNIGHIGVASGTKFELNFVYAMKDDPQNKFIQFKVTAIVK</sequence>
<comment type="caution">
    <text evidence="2">The sequence shown here is derived from an EMBL/GenBank/DDBJ whole genome shotgun (WGS) entry which is preliminary data.</text>
</comment>
<dbReference type="EMBL" id="AJWZ01005075">
    <property type="protein sequence ID" value="EKC63591.1"/>
    <property type="molecule type" value="Genomic_DNA"/>
</dbReference>
<accession>K1TWN0</accession>
<organism evidence="2">
    <name type="scientific">human gut metagenome</name>
    <dbReference type="NCBI Taxonomy" id="408170"/>
    <lineage>
        <taxon>unclassified sequences</taxon>
        <taxon>metagenomes</taxon>
        <taxon>organismal metagenomes</taxon>
    </lineage>
</organism>
<dbReference type="AlphaFoldDB" id="K1TWN0"/>
<evidence type="ECO:0000259" key="1">
    <source>
        <dbReference type="Pfam" id="PF16151"/>
    </source>
</evidence>
<reference evidence="2" key="1">
    <citation type="journal article" date="2013" name="Environ. Microbiol.">
        <title>Microbiota from the distal guts of lean and obese adolescents exhibit partial functional redundancy besides clear differences in community structure.</title>
        <authorList>
            <person name="Ferrer M."/>
            <person name="Ruiz A."/>
            <person name="Lanza F."/>
            <person name="Haange S.B."/>
            <person name="Oberbach A."/>
            <person name="Till H."/>
            <person name="Bargiela R."/>
            <person name="Campoy C."/>
            <person name="Segura M.T."/>
            <person name="Richter M."/>
            <person name="von Bergen M."/>
            <person name="Seifert J."/>
            <person name="Suarez A."/>
        </authorList>
    </citation>
    <scope>NUCLEOTIDE SEQUENCE</scope>
</reference>
<proteinExistence type="predicted"/>
<dbReference type="InterPro" id="IPR032339">
    <property type="entry name" value="DUF4859"/>
</dbReference>
<evidence type="ECO:0000313" key="2">
    <source>
        <dbReference type="EMBL" id="EKC63591.1"/>
    </source>
</evidence>
<feature type="domain" description="DUF4859" evidence="1">
    <location>
        <begin position="128"/>
        <end position="228"/>
    </location>
</feature>